<evidence type="ECO:0000256" key="4">
    <source>
        <dbReference type="PROSITE-ProRule" id="PRU00024"/>
    </source>
</evidence>
<dbReference type="PROSITE" id="PS00518">
    <property type="entry name" value="ZF_RING_1"/>
    <property type="match status" value="1"/>
</dbReference>
<organism evidence="8 9">
    <name type="scientific">Alosa alosa</name>
    <name type="common">allis shad</name>
    <dbReference type="NCBI Taxonomy" id="278164"/>
    <lineage>
        <taxon>Eukaryota</taxon>
        <taxon>Metazoa</taxon>
        <taxon>Chordata</taxon>
        <taxon>Craniata</taxon>
        <taxon>Vertebrata</taxon>
        <taxon>Euteleostomi</taxon>
        <taxon>Actinopterygii</taxon>
        <taxon>Neopterygii</taxon>
        <taxon>Teleostei</taxon>
        <taxon>Clupei</taxon>
        <taxon>Clupeiformes</taxon>
        <taxon>Clupeoidei</taxon>
        <taxon>Clupeidae</taxon>
        <taxon>Alosa</taxon>
    </lineage>
</organism>
<evidence type="ECO:0000256" key="3">
    <source>
        <dbReference type="ARBA" id="ARBA00022833"/>
    </source>
</evidence>
<dbReference type="InterPro" id="IPR013083">
    <property type="entry name" value="Znf_RING/FYVE/PHD"/>
</dbReference>
<dbReference type="InterPro" id="IPR001841">
    <property type="entry name" value="Znf_RING"/>
</dbReference>
<evidence type="ECO:0000256" key="2">
    <source>
        <dbReference type="ARBA" id="ARBA00022771"/>
    </source>
</evidence>
<evidence type="ECO:0000313" key="9">
    <source>
        <dbReference type="Proteomes" id="UP000823561"/>
    </source>
</evidence>
<evidence type="ECO:0000259" key="6">
    <source>
        <dbReference type="PROSITE" id="PS50089"/>
    </source>
</evidence>
<evidence type="ECO:0000313" key="8">
    <source>
        <dbReference type="EMBL" id="KAG5274788.1"/>
    </source>
</evidence>
<dbReference type="SMART" id="SM00184">
    <property type="entry name" value="RING"/>
    <property type="match status" value="1"/>
</dbReference>
<accession>A0AAV6GHT2</accession>
<dbReference type="PANTHER" id="PTHR25462:SF306">
    <property type="entry name" value="TRIPARTITE MOTIF CONTAINING 9"/>
    <property type="match status" value="1"/>
</dbReference>
<feature type="domain" description="RING-type" evidence="6">
    <location>
        <begin position="10"/>
        <end position="57"/>
    </location>
</feature>
<proteinExistence type="predicted"/>
<keyword evidence="3" id="KW-0862">Zinc</keyword>
<evidence type="ECO:0000256" key="5">
    <source>
        <dbReference type="SAM" id="MobiDB-lite"/>
    </source>
</evidence>
<dbReference type="Gene3D" id="3.30.160.60">
    <property type="entry name" value="Classic Zinc Finger"/>
    <property type="match status" value="1"/>
</dbReference>
<dbReference type="Pfam" id="PF00643">
    <property type="entry name" value="zf-B_box"/>
    <property type="match status" value="1"/>
</dbReference>
<dbReference type="SUPFAM" id="SSF57845">
    <property type="entry name" value="B-box zinc-binding domain"/>
    <property type="match status" value="1"/>
</dbReference>
<feature type="compositionally biased region" description="Polar residues" evidence="5">
    <location>
        <begin position="372"/>
        <end position="381"/>
    </location>
</feature>
<evidence type="ECO:0000259" key="7">
    <source>
        <dbReference type="PROSITE" id="PS50119"/>
    </source>
</evidence>
<keyword evidence="2 4" id="KW-0863">Zinc-finger</keyword>
<dbReference type="PROSITE" id="PS50119">
    <property type="entry name" value="ZF_BBOX"/>
    <property type="match status" value="1"/>
</dbReference>
<dbReference type="Pfam" id="PF13445">
    <property type="entry name" value="zf-RING_UBOX"/>
    <property type="match status" value="1"/>
</dbReference>
<evidence type="ECO:0000256" key="1">
    <source>
        <dbReference type="ARBA" id="ARBA00022723"/>
    </source>
</evidence>
<dbReference type="Proteomes" id="UP000823561">
    <property type="component" value="Chromosome 10"/>
</dbReference>
<dbReference type="GO" id="GO:0061630">
    <property type="term" value="F:ubiquitin protein ligase activity"/>
    <property type="evidence" value="ECO:0007669"/>
    <property type="project" value="TreeGrafter"/>
</dbReference>
<gene>
    <name evidence="8" type="ORF">AALO_G00140120</name>
</gene>
<dbReference type="SUPFAM" id="SSF57850">
    <property type="entry name" value="RING/U-box"/>
    <property type="match status" value="1"/>
</dbReference>
<dbReference type="InterPro" id="IPR017907">
    <property type="entry name" value="Znf_RING_CS"/>
</dbReference>
<dbReference type="InterPro" id="IPR027370">
    <property type="entry name" value="Znf-RING_euk"/>
</dbReference>
<keyword evidence="1" id="KW-0479">Metal-binding</keyword>
<dbReference type="SMART" id="SM00336">
    <property type="entry name" value="BBOX"/>
    <property type="match status" value="1"/>
</dbReference>
<dbReference type="PANTHER" id="PTHR25462">
    <property type="entry name" value="BONUS, ISOFORM C-RELATED"/>
    <property type="match status" value="1"/>
</dbReference>
<feature type="region of interest" description="Disordered" evidence="5">
    <location>
        <begin position="342"/>
        <end position="381"/>
    </location>
</feature>
<dbReference type="InterPro" id="IPR000315">
    <property type="entry name" value="Znf_B-box"/>
</dbReference>
<dbReference type="GO" id="GO:0008270">
    <property type="term" value="F:zinc ion binding"/>
    <property type="evidence" value="ECO:0007669"/>
    <property type="project" value="UniProtKB-KW"/>
</dbReference>
<sequence>MDTLCSELSCPICLEIFTPPILELPCCHNFCKKCVQQTLDAHNGHRNNGQFVCPMCRKVTHLRSKGINGIKRNLFAENVLDKLKQEIEKMAKEEIIKKDMCPQHKEEENLYCLTDNQPICTTCKIFGDHSTHEIAKISDMYKLRKELFAEQMKMVLSICDAHANIIQELGHNMELLLFSKTLTQDYVKKVGDSLIRDIQMKVAALIMRIEVETDMKSKLMQHGLEVLYEPKRLYDEMLQHGQSKTPLEFLKKEVGLRARAEKLVLLDELDPEYRDYVSHGKYVEELMSGFEVIKMGKITRKSLVRKISKILKEWKSDRKHFDDAAYRSLDLILAKTLFLEQDPSNDSEDSLSWDLESSDEDIEEGATASKPEVQQTSKCNV</sequence>
<feature type="compositionally biased region" description="Acidic residues" evidence="5">
    <location>
        <begin position="343"/>
        <end position="364"/>
    </location>
</feature>
<protein>
    <submittedName>
        <fullName evidence="8">Uncharacterized protein</fullName>
    </submittedName>
</protein>
<keyword evidence="9" id="KW-1185">Reference proteome</keyword>
<comment type="caution">
    <text evidence="8">The sequence shown here is derived from an EMBL/GenBank/DDBJ whole genome shotgun (WGS) entry which is preliminary data.</text>
</comment>
<dbReference type="PROSITE" id="PS50089">
    <property type="entry name" value="ZF_RING_2"/>
    <property type="match status" value="1"/>
</dbReference>
<reference evidence="8" key="1">
    <citation type="submission" date="2020-10" db="EMBL/GenBank/DDBJ databases">
        <title>Chromosome-scale genome assembly of the Allis shad, Alosa alosa.</title>
        <authorList>
            <person name="Margot Z."/>
            <person name="Christophe K."/>
            <person name="Cabau C."/>
            <person name="Louis A."/>
            <person name="Berthelot C."/>
            <person name="Parey E."/>
            <person name="Roest Crollius H."/>
            <person name="Montfort J."/>
            <person name="Robinson-Rechavi M."/>
            <person name="Bucao C."/>
            <person name="Bouchez O."/>
            <person name="Gislard M."/>
            <person name="Lluch J."/>
            <person name="Milhes M."/>
            <person name="Lampietro C."/>
            <person name="Lopez Roques C."/>
            <person name="Donnadieu C."/>
            <person name="Braasch I."/>
            <person name="Desvignes T."/>
            <person name="Postlethwait J."/>
            <person name="Bobe J."/>
            <person name="Guiguen Y."/>
        </authorList>
    </citation>
    <scope>NUCLEOTIDE SEQUENCE</scope>
    <source>
        <strain evidence="8">M-15738</strain>
        <tissue evidence="8">Blood</tissue>
    </source>
</reference>
<name>A0AAV6GHT2_9TELE</name>
<dbReference type="InterPro" id="IPR047153">
    <property type="entry name" value="TRIM45/56/19-like"/>
</dbReference>
<dbReference type="AlphaFoldDB" id="A0AAV6GHT2"/>
<dbReference type="Gene3D" id="3.30.40.10">
    <property type="entry name" value="Zinc/RING finger domain, C3HC4 (zinc finger)"/>
    <property type="match status" value="1"/>
</dbReference>
<dbReference type="EMBL" id="JADWDJ010000010">
    <property type="protein sequence ID" value="KAG5274788.1"/>
    <property type="molecule type" value="Genomic_DNA"/>
</dbReference>
<feature type="domain" description="B box-type" evidence="7">
    <location>
        <begin position="96"/>
        <end position="137"/>
    </location>
</feature>